<comment type="caution">
    <text evidence="8">The sequence shown here is derived from an EMBL/GenBank/DDBJ whole genome shotgun (WGS) entry which is preliminary data.</text>
</comment>
<evidence type="ECO:0000256" key="3">
    <source>
        <dbReference type="ARBA" id="ARBA00034247"/>
    </source>
</evidence>
<evidence type="ECO:0000313" key="9">
    <source>
        <dbReference type="Proteomes" id="UP000621390"/>
    </source>
</evidence>
<dbReference type="CDD" id="cd01949">
    <property type="entry name" value="GGDEF"/>
    <property type="match status" value="1"/>
</dbReference>
<feature type="transmembrane region" description="Helical" evidence="4">
    <location>
        <begin position="301"/>
        <end position="321"/>
    </location>
</feature>
<dbReference type="AlphaFoldDB" id="A0A8I1KD13"/>
<feature type="transmembrane region" description="Helical" evidence="4">
    <location>
        <begin position="182"/>
        <end position="200"/>
    </location>
</feature>
<evidence type="ECO:0000259" key="6">
    <source>
        <dbReference type="PROSITE" id="PS50887"/>
    </source>
</evidence>
<name>A0A8I1KD13_9GAMM</name>
<keyword evidence="4" id="KW-0812">Transmembrane</keyword>
<comment type="cofactor">
    <cofactor evidence="1">
        <name>Mg(2+)</name>
        <dbReference type="ChEBI" id="CHEBI:18420"/>
    </cofactor>
</comment>
<dbReference type="EC" id="2.7.7.65" evidence="2"/>
<keyword evidence="5" id="KW-0732">Signal</keyword>
<keyword evidence="4" id="KW-0472">Membrane</keyword>
<reference evidence="8 10" key="1">
    <citation type="submission" date="2020-09" db="EMBL/GenBank/DDBJ databases">
        <title>Draft Genomes of Bacterial Isolates from North Pond Shallow Sediments.</title>
        <authorList>
            <person name="Kiel Reese B."/>
            <person name="Mullis M."/>
            <person name="Weisend R.E."/>
        </authorList>
    </citation>
    <scope>NUCLEOTIDE SEQUENCE</scope>
    <source>
        <strain evidence="8">KJE-2</strain>
        <strain evidence="7 10">KJE-3</strain>
    </source>
</reference>
<dbReference type="Pfam" id="PF07696">
    <property type="entry name" value="7TMR-DISMED2"/>
    <property type="match status" value="1"/>
</dbReference>
<proteinExistence type="predicted"/>
<dbReference type="SUPFAM" id="SSF55073">
    <property type="entry name" value="Nucleotide cyclase"/>
    <property type="match status" value="1"/>
</dbReference>
<dbReference type="Gene3D" id="2.60.40.2380">
    <property type="match status" value="1"/>
</dbReference>
<feature type="transmembrane region" description="Helical" evidence="4">
    <location>
        <begin position="244"/>
        <end position="263"/>
    </location>
</feature>
<evidence type="ECO:0000256" key="4">
    <source>
        <dbReference type="SAM" id="Phobius"/>
    </source>
</evidence>
<dbReference type="PANTHER" id="PTHR45138:SF9">
    <property type="entry name" value="DIGUANYLATE CYCLASE DGCM-RELATED"/>
    <property type="match status" value="1"/>
</dbReference>
<protein>
    <recommendedName>
        <fullName evidence="2">diguanylate cyclase</fullName>
        <ecNumber evidence="2">2.7.7.65</ecNumber>
    </recommendedName>
</protein>
<evidence type="ECO:0000313" key="7">
    <source>
        <dbReference type="EMBL" id="MBJ7265944.1"/>
    </source>
</evidence>
<dbReference type="InterPro" id="IPR000160">
    <property type="entry name" value="GGDEF_dom"/>
</dbReference>
<feature type="transmembrane region" description="Helical" evidence="4">
    <location>
        <begin position="358"/>
        <end position="380"/>
    </location>
</feature>
<feature type="transmembrane region" description="Helical" evidence="4">
    <location>
        <begin position="275"/>
        <end position="295"/>
    </location>
</feature>
<gene>
    <name evidence="7" type="ORF">JHC10_03180</name>
    <name evidence="8" type="ORF">JHC11_00630</name>
</gene>
<dbReference type="InterPro" id="IPR011622">
    <property type="entry name" value="7TMR_DISM_rcpt_extracell_dom2"/>
</dbReference>
<dbReference type="InterPro" id="IPR050469">
    <property type="entry name" value="Diguanylate_Cyclase"/>
</dbReference>
<dbReference type="Proteomes" id="UP000621390">
    <property type="component" value="Unassembled WGS sequence"/>
</dbReference>
<evidence type="ECO:0000256" key="1">
    <source>
        <dbReference type="ARBA" id="ARBA00001946"/>
    </source>
</evidence>
<dbReference type="SMART" id="SM00267">
    <property type="entry name" value="GGDEF"/>
    <property type="match status" value="1"/>
</dbReference>
<dbReference type="GO" id="GO:0052621">
    <property type="term" value="F:diguanylate cyclase activity"/>
    <property type="evidence" value="ECO:0007669"/>
    <property type="project" value="UniProtKB-EC"/>
</dbReference>
<dbReference type="InterPro" id="IPR043128">
    <property type="entry name" value="Rev_trsase/Diguanyl_cyclase"/>
</dbReference>
<organism evidence="8 9">
    <name type="scientific">Idiomarina abyssalis</name>
    <dbReference type="NCBI Taxonomy" id="86102"/>
    <lineage>
        <taxon>Bacteria</taxon>
        <taxon>Pseudomonadati</taxon>
        <taxon>Pseudomonadota</taxon>
        <taxon>Gammaproteobacteria</taxon>
        <taxon>Alteromonadales</taxon>
        <taxon>Idiomarinaceae</taxon>
        <taxon>Idiomarina</taxon>
    </lineage>
</organism>
<dbReference type="NCBIfam" id="TIGR00254">
    <property type="entry name" value="GGDEF"/>
    <property type="match status" value="1"/>
</dbReference>
<keyword evidence="4" id="KW-1133">Transmembrane helix</keyword>
<comment type="catalytic activity">
    <reaction evidence="3">
        <text>2 GTP = 3',3'-c-di-GMP + 2 diphosphate</text>
        <dbReference type="Rhea" id="RHEA:24898"/>
        <dbReference type="ChEBI" id="CHEBI:33019"/>
        <dbReference type="ChEBI" id="CHEBI:37565"/>
        <dbReference type="ChEBI" id="CHEBI:58805"/>
        <dbReference type="EC" id="2.7.7.65"/>
    </reaction>
</comment>
<keyword evidence="10" id="KW-1185">Reference proteome</keyword>
<sequence>MTKAFSLNVLKWLVTALVLLVLLVPAAQAQLLPTSQSELSIEYTHSEQKLDLETVRNLSASQWSKLESDRASFGYTSDEYWFRFQLENKPYDRILHIAYPLLDELTIYIIQPEGVRTYQMGDTAPFGERPIPTSEFAVPLPENTNGEIYIKTNTQSSMRLPIAVRTEIGFFETQMNRRIAEGIYFGVLLCMAVYNLFGFIASREPEFGVYSLYTLFFAGLMLSLEGLGFHYLWPNSLYLQDKGIPIFGSLTFLTAALFAYQLLELKRYRYTWGRGLMVMAFLSAISLLIAIFASYRISIHVLLSLAVPGCLFLLLVGAYMWRKGFVYARIFTLAWCSLLVSVVANSLGYLGVIDSMFIQRHAIMIGSGIEILLLSWVLAVRYSEQRKERLLAEKRYNRELAESVDERTFELQVALRELQDVNTELEQKNTEDPLTGLYNRRYFQQHLDRELRRTLRRELPLALLMIDVDHFKPVNDTHGHLAGDQILQQLASLMQKHAKRAADIVCRYGGEEFAIILPETDLQEAEVFAKQLLEQVRETEFETNAGLLKITLSVGVISTSARIFDNVDELFKAADDALYAAKHDGRDRVAVQ</sequence>
<dbReference type="PROSITE" id="PS50887">
    <property type="entry name" value="GGDEF"/>
    <property type="match status" value="1"/>
</dbReference>
<dbReference type="RefSeq" id="WP_199493798.1">
    <property type="nucleotide sequence ID" value="NZ_JAEMOO010000010.1"/>
</dbReference>
<feature type="chain" id="PRO_5034303386" description="diguanylate cyclase" evidence="5">
    <location>
        <begin position="30"/>
        <end position="592"/>
    </location>
</feature>
<evidence type="ECO:0000313" key="8">
    <source>
        <dbReference type="EMBL" id="MBJ7314506.1"/>
    </source>
</evidence>
<feature type="transmembrane region" description="Helical" evidence="4">
    <location>
        <begin position="212"/>
        <end position="232"/>
    </location>
</feature>
<dbReference type="Pfam" id="PF00990">
    <property type="entry name" value="GGDEF"/>
    <property type="match status" value="1"/>
</dbReference>
<feature type="transmembrane region" description="Helical" evidence="4">
    <location>
        <begin position="333"/>
        <end position="352"/>
    </location>
</feature>
<dbReference type="Pfam" id="PF07695">
    <property type="entry name" value="7TMR-DISM_7TM"/>
    <property type="match status" value="1"/>
</dbReference>
<evidence type="ECO:0000256" key="5">
    <source>
        <dbReference type="SAM" id="SignalP"/>
    </source>
</evidence>
<dbReference type="EMBL" id="JAEMOS010000009">
    <property type="protein sequence ID" value="MBJ7265944.1"/>
    <property type="molecule type" value="Genomic_DNA"/>
</dbReference>
<dbReference type="Gene3D" id="3.30.70.270">
    <property type="match status" value="1"/>
</dbReference>
<dbReference type="InterPro" id="IPR011623">
    <property type="entry name" value="7TMR_DISM_rcpt_extracell_dom1"/>
</dbReference>
<feature type="signal peptide" evidence="5">
    <location>
        <begin position="1"/>
        <end position="29"/>
    </location>
</feature>
<dbReference type="InterPro" id="IPR029787">
    <property type="entry name" value="Nucleotide_cyclase"/>
</dbReference>
<evidence type="ECO:0000313" key="10">
    <source>
        <dbReference type="Proteomes" id="UP000655994"/>
    </source>
</evidence>
<dbReference type="PANTHER" id="PTHR45138">
    <property type="entry name" value="REGULATORY COMPONENTS OF SENSORY TRANSDUCTION SYSTEM"/>
    <property type="match status" value="1"/>
</dbReference>
<evidence type="ECO:0000256" key="2">
    <source>
        <dbReference type="ARBA" id="ARBA00012528"/>
    </source>
</evidence>
<feature type="domain" description="GGDEF" evidence="6">
    <location>
        <begin position="459"/>
        <end position="592"/>
    </location>
</feature>
<dbReference type="EMBL" id="JAEMOP010000002">
    <property type="protein sequence ID" value="MBJ7314506.1"/>
    <property type="molecule type" value="Genomic_DNA"/>
</dbReference>
<dbReference type="Proteomes" id="UP000655994">
    <property type="component" value="Unassembled WGS sequence"/>
</dbReference>
<accession>A0A8I1KD13</accession>
<dbReference type="FunFam" id="3.30.70.270:FF:000001">
    <property type="entry name" value="Diguanylate cyclase domain protein"/>
    <property type="match status" value="1"/>
</dbReference>